<keyword evidence="3" id="KW-0050">Antiport</keyword>
<evidence type="ECO:0000256" key="4">
    <source>
        <dbReference type="ARBA" id="ARBA00022475"/>
    </source>
</evidence>
<dbReference type="RefSeq" id="WP_265152693.1">
    <property type="nucleotide sequence ID" value="NZ_JAOXXL010000036.1"/>
</dbReference>
<dbReference type="PANTHER" id="PTHR43298">
    <property type="entry name" value="MULTIDRUG RESISTANCE PROTEIN NORM-RELATED"/>
    <property type="match status" value="1"/>
</dbReference>
<feature type="transmembrane region" description="Helical" evidence="10">
    <location>
        <begin position="297"/>
        <end position="316"/>
    </location>
</feature>
<keyword evidence="12" id="KW-1185">Reference proteome</keyword>
<feature type="transmembrane region" description="Helical" evidence="10">
    <location>
        <begin position="361"/>
        <end position="383"/>
    </location>
</feature>
<dbReference type="Pfam" id="PF01554">
    <property type="entry name" value="MatE"/>
    <property type="match status" value="2"/>
</dbReference>
<dbReference type="PIRSF" id="PIRSF006603">
    <property type="entry name" value="DinF"/>
    <property type="match status" value="1"/>
</dbReference>
<protein>
    <recommendedName>
        <fullName evidence="9">Multidrug-efflux transporter</fullName>
    </recommendedName>
</protein>
<gene>
    <name evidence="11" type="ORF">OCK72_10000</name>
</gene>
<dbReference type="NCBIfam" id="TIGR00797">
    <property type="entry name" value="matE"/>
    <property type="match status" value="1"/>
</dbReference>
<keyword evidence="6 10" id="KW-1133">Transmembrane helix</keyword>
<evidence type="ECO:0000256" key="7">
    <source>
        <dbReference type="ARBA" id="ARBA00023065"/>
    </source>
</evidence>
<accession>A0ABT4DLV0</accession>
<dbReference type="EMBL" id="JAOXXL010000036">
    <property type="protein sequence ID" value="MCY7008958.1"/>
    <property type="molecule type" value="Genomic_DNA"/>
</dbReference>
<keyword evidence="5 10" id="KW-0812">Transmembrane</keyword>
<evidence type="ECO:0000256" key="10">
    <source>
        <dbReference type="SAM" id="Phobius"/>
    </source>
</evidence>
<feature type="transmembrane region" description="Helical" evidence="10">
    <location>
        <begin position="21"/>
        <end position="40"/>
    </location>
</feature>
<proteinExistence type="predicted"/>
<evidence type="ECO:0000256" key="9">
    <source>
        <dbReference type="ARBA" id="ARBA00031636"/>
    </source>
</evidence>
<evidence type="ECO:0000313" key="12">
    <source>
        <dbReference type="Proteomes" id="UP001062738"/>
    </source>
</evidence>
<organism evidence="11 12">
    <name type="scientific">Fusobacterium simiae</name>
    <dbReference type="NCBI Taxonomy" id="855"/>
    <lineage>
        <taxon>Bacteria</taxon>
        <taxon>Fusobacteriati</taxon>
        <taxon>Fusobacteriota</taxon>
        <taxon>Fusobacteriia</taxon>
        <taxon>Fusobacteriales</taxon>
        <taxon>Fusobacteriaceae</taxon>
        <taxon>Fusobacterium</taxon>
    </lineage>
</organism>
<evidence type="ECO:0000256" key="8">
    <source>
        <dbReference type="ARBA" id="ARBA00023136"/>
    </source>
</evidence>
<evidence type="ECO:0000256" key="1">
    <source>
        <dbReference type="ARBA" id="ARBA00004651"/>
    </source>
</evidence>
<evidence type="ECO:0000256" key="5">
    <source>
        <dbReference type="ARBA" id="ARBA00022692"/>
    </source>
</evidence>
<evidence type="ECO:0000256" key="6">
    <source>
        <dbReference type="ARBA" id="ARBA00022989"/>
    </source>
</evidence>
<feature type="transmembrane region" description="Helical" evidence="10">
    <location>
        <begin position="142"/>
        <end position="164"/>
    </location>
</feature>
<dbReference type="InterPro" id="IPR048279">
    <property type="entry name" value="MdtK-like"/>
</dbReference>
<dbReference type="PANTHER" id="PTHR43298:SF2">
    <property type="entry name" value="FMN_FAD EXPORTER YEEO-RELATED"/>
    <property type="match status" value="1"/>
</dbReference>
<feature type="transmembrane region" description="Helical" evidence="10">
    <location>
        <begin position="201"/>
        <end position="221"/>
    </location>
</feature>
<keyword evidence="8 10" id="KW-0472">Membrane</keyword>
<dbReference type="Proteomes" id="UP001062738">
    <property type="component" value="Unassembled WGS sequence"/>
</dbReference>
<evidence type="ECO:0000256" key="3">
    <source>
        <dbReference type="ARBA" id="ARBA00022449"/>
    </source>
</evidence>
<dbReference type="InterPro" id="IPR050222">
    <property type="entry name" value="MATE_MdtK"/>
</dbReference>
<dbReference type="InterPro" id="IPR002528">
    <property type="entry name" value="MATE_fam"/>
</dbReference>
<comment type="caution">
    <text evidence="11">The sequence shown here is derived from an EMBL/GenBank/DDBJ whole genome shotgun (WGS) entry which is preliminary data.</text>
</comment>
<feature type="transmembrane region" description="Helical" evidence="10">
    <location>
        <begin position="176"/>
        <end position="195"/>
    </location>
</feature>
<keyword evidence="2" id="KW-0813">Transport</keyword>
<feature type="transmembrane region" description="Helical" evidence="10">
    <location>
        <begin position="60"/>
        <end position="84"/>
    </location>
</feature>
<dbReference type="CDD" id="cd13137">
    <property type="entry name" value="MATE_NorM_like"/>
    <property type="match status" value="1"/>
</dbReference>
<keyword evidence="4" id="KW-1003">Cell membrane</keyword>
<comment type="subcellular location">
    <subcellularLocation>
        <location evidence="1">Cell membrane</location>
        <topology evidence="1">Multi-pass membrane protein</topology>
    </subcellularLocation>
</comment>
<evidence type="ECO:0000313" key="11">
    <source>
        <dbReference type="EMBL" id="MCY7008958.1"/>
    </source>
</evidence>
<evidence type="ECO:0000256" key="2">
    <source>
        <dbReference type="ARBA" id="ARBA00022448"/>
    </source>
</evidence>
<sequence>MSILKENVEIKHSKRLFSNRDLWLLFVPLVIEQGLEYIVGLADSIMVANVGEAAVSGVSLVDSVMALFISIFTALATGGGVVIGQYLGSKNYNKAKLSVNQFVKFTLYFSIVIMLLIYFLKSFILNSLFGQISPEVKEAADIYFMIVTLSIPFLAMYNCGAAVFRTIGNSKLPMKIMLYMNILNVIGNAILVFGFKMGVAGVAIPTLVSRVGAAIIVLLLARNKKNELYIIGFFKEKFNLEMVKKILSIGLPFGLENGMFYLGRLIVLSVVSLFGTASIAANAVGGTINMFEVLPGVAINLGLAVVISKCVGAGDFAQAKYYKKKVEWIMRITFVLSTIVVVGLMPLLMKIYNLSQEATRLVWIIVVSHGVMMILIWSKSFMLPVVFRSAGDAKFPMITSTFSMIVFRIVFAYVFSLYFGMGMIGTWVAMYVDWIFRTITYMIRYRKGTWMRYKIV</sequence>
<keyword evidence="7" id="KW-0406">Ion transport</keyword>
<name>A0ABT4DLV0_FUSSI</name>
<feature type="transmembrane region" description="Helical" evidence="10">
    <location>
        <begin position="328"/>
        <end position="349"/>
    </location>
</feature>
<reference evidence="11" key="1">
    <citation type="submission" date="2022-09" db="EMBL/GenBank/DDBJ databases">
        <authorList>
            <person name="Zoaiter M."/>
        </authorList>
    </citation>
    <scope>NUCLEOTIDE SEQUENCE</scope>
    <source>
        <strain evidence="11">DSM 19848</strain>
    </source>
</reference>
<feature type="transmembrane region" description="Helical" evidence="10">
    <location>
        <begin position="265"/>
        <end position="285"/>
    </location>
</feature>
<feature type="transmembrane region" description="Helical" evidence="10">
    <location>
        <begin position="105"/>
        <end position="130"/>
    </location>
</feature>